<keyword evidence="2" id="KW-1185">Reference proteome</keyword>
<dbReference type="GeneID" id="8858467"/>
<organism evidence="2">
    <name type="scientific">Naegleria gruberi</name>
    <name type="common">Amoeba</name>
    <dbReference type="NCBI Taxonomy" id="5762"/>
    <lineage>
        <taxon>Eukaryota</taxon>
        <taxon>Discoba</taxon>
        <taxon>Heterolobosea</taxon>
        <taxon>Tetramitia</taxon>
        <taxon>Eutetramitia</taxon>
        <taxon>Vahlkampfiidae</taxon>
        <taxon>Naegleria</taxon>
    </lineage>
</organism>
<dbReference type="OMA" id="EMSNYEV"/>
<evidence type="ECO:0000313" key="1">
    <source>
        <dbReference type="EMBL" id="EFC39254.1"/>
    </source>
</evidence>
<dbReference type="OrthoDB" id="10250542at2759"/>
<accession>D2VV64</accession>
<evidence type="ECO:0000313" key="2">
    <source>
        <dbReference type="Proteomes" id="UP000006671"/>
    </source>
</evidence>
<gene>
    <name evidence="1" type="ORF">NAEGRDRAFT_72905</name>
</gene>
<sequence length="269" mass="31806">MTEKSPSESVPVEKSMDYYMLLHFYSKYDNLGHFLYDTRERKYATCKEYLNRLSEIAEMSNYEVTPTMVRRALYIYYSCLTSHLLDPVRNAKLASCVESLESKDHIFKCKDEILRNKVFVESKVLDQVYQMENRKYNLDDKISQCDKNCSEWFYKYGLCTRFLKARRIKTESEVSFSERADEEVEESKKYYAVCDDFKKKSLSCVGDIFCAEQQQKLQDCLKNSMFKSECDDLEKTAKRCAHYNFALVSHLKFRNNLIKGKEDANLVDE</sequence>
<reference evidence="1 2" key="1">
    <citation type="journal article" date="2010" name="Cell">
        <title>The genome of Naegleria gruberi illuminates early eukaryotic versatility.</title>
        <authorList>
            <person name="Fritz-Laylin L.K."/>
            <person name="Prochnik S.E."/>
            <person name="Ginger M.L."/>
            <person name="Dacks J.B."/>
            <person name="Carpenter M.L."/>
            <person name="Field M.C."/>
            <person name="Kuo A."/>
            <person name="Paredez A."/>
            <person name="Chapman J."/>
            <person name="Pham J."/>
            <person name="Shu S."/>
            <person name="Neupane R."/>
            <person name="Cipriano M."/>
            <person name="Mancuso J."/>
            <person name="Tu H."/>
            <person name="Salamov A."/>
            <person name="Lindquist E."/>
            <person name="Shapiro H."/>
            <person name="Lucas S."/>
            <person name="Grigoriev I.V."/>
            <person name="Cande W.Z."/>
            <person name="Fulton C."/>
            <person name="Rokhsar D.S."/>
            <person name="Dawson S.C."/>
        </authorList>
    </citation>
    <scope>NUCLEOTIDE SEQUENCE [LARGE SCALE GENOMIC DNA]</scope>
    <source>
        <strain evidence="1 2">NEG-M</strain>
    </source>
</reference>
<dbReference type="EMBL" id="GG738901">
    <property type="protein sequence ID" value="EFC39254.1"/>
    <property type="molecule type" value="Genomic_DNA"/>
</dbReference>
<name>D2VV64_NAEGR</name>
<protein>
    <submittedName>
        <fullName evidence="1">Predicted protein</fullName>
    </submittedName>
</protein>
<dbReference type="InParanoid" id="D2VV64"/>
<dbReference type="Proteomes" id="UP000006671">
    <property type="component" value="Unassembled WGS sequence"/>
</dbReference>
<dbReference type="KEGG" id="ngr:NAEGRDRAFT_72905"/>
<dbReference type="RefSeq" id="XP_002671998.1">
    <property type="nucleotide sequence ID" value="XM_002671952.1"/>
</dbReference>
<proteinExistence type="predicted"/>
<dbReference type="AlphaFoldDB" id="D2VV64"/>
<dbReference type="VEuPathDB" id="AmoebaDB:NAEGRDRAFT_72905"/>